<dbReference type="EMBL" id="HG002055">
    <property type="protein sequence ID" value="CDF39606.1"/>
    <property type="molecule type" value="Genomic_DNA"/>
</dbReference>
<feature type="compositionally biased region" description="Basic and acidic residues" evidence="1">
    <location>
        <begin position="144"/>
        <end position="163"/>
    </location>
</feature>
<dbReference type="AlphaFoldDB" id="R7QQ51"/>
<reference evidence="3" key="1">
    <citation type="journal article" date="2013" name="Proc. Natl. Acad. Sci. U.S.A.">
        <title>Genome structure and metabolic features in the red seaweed Chondrus crispus shed light on evolution of the Archaeplastida.</title>
        <authorList>
            <person name="Collen J."/>
            <person name="Porcel B."/>
            <person name="Carre W."/>
            <person name="Ball S.G."/>
            <person name="Chaparro C."/>
            <person name="Tonon T."/>
            <person name="Barbeyron T."/>
            <person name="Michel G."/>
            <person name="Noel B."/>
            <person name="Valentin K."/>
            <person name="Elias M."/>
            <person name="Artiguenave F."/>
            <person name="Arun A."/>
            <person name="Aury J.M."/>
            <person name="Barbosa-Neto J.F."/>
            <person name="Bothwell J.H."/>
            <person name="Bouget F.Y."/>
            <person name="Brillet L."/>
            <person name="Cabello-Hurtado F."/>
            <person name="Capella-Gutierrez S."/>
            <person name="Charrier B."/>
            <person name="Cladiere L."/>
            <person name="Cock J.M."/>
            <person name="Coelho S.M."/>
            <person name="Colleoni C."/>
            <person name="Czjzek M."/>
            <person name="Da Silva C."/>
            <person name="Delage L."/>
            <person name="Denoeud F."/>
            <person name="Deschamps P."/>
            <person name="Dittami S.M."/>
            <person name="Gabaldon T."/>
            <person name="Gachon C.M."/>
            <person name="Groisillier A."/>
            <person name="Herve C."/>
            <person name="Jabbari K."/>
            <person name="Katinka M."/>
            <person name="Kloareg B."/>
            <person name="Kowalczyk N."/>
            <person name="Labadie K."/>
            <person name="Leblanc C."/>
            <person name="Lopez P.J."/>
            <person name="McLachlan D.H."/>
            <person name="Meslet-Cladiere L."/>
            <person name="Moustafa A."/>
            <person name="Nehr Z."/>
            <person name="Nyvall Collen P."/>
            <person name="Panaud O."/>
            <person name="Partensky F."/>
            <person name="Poulain J."/>
            <person name="Rensing S.A."/>
            <person name="Rousvoal S."/>
            <person name="Samson G."/>
            <person name="Symeonidi A."/>
            <person name="Weissenbach J."/>
            <person name="Zambounis A."/>
            <person name="Wincker P."/>
            <person name="Boyen C."/>
        </authorList>
    </citation>
    <scope>NUCLEOTIDE SEQUENCE [LARGE SCALE GENOMIC DNA]</scope>
    <source>
        <strain evidence="3">cv. Stackhouse</strain>
    </source>
</reference>
<keyword evidence="3" id="KW-1185">Reference proteome</keyword>
<gene>
    <name evidence="2" type="ORF">CHC_T00000357001</name>
</gene>
<evidence type="ECO:0000313" key="3">
    <source>
        <dbReference type="Proteomes" id="UP000012073"/>
    </source>
</evidence>
<feature type="compositionally biased region" description="Basic residues" evidence="1">
    <location>
        <begin position="122"/>
        <end position="132"/>
    </location>
</feature>
<evidence type="ECO:0000256" key="1">
    <source>
        <dbReference type="SAM" id="MobiDB-lite"/>
    </source>
</evidence>
<organism evidence="2 3">
    <name type="scientific">Chondrus crispus</name>
    <name type="common">Carrageen Irish moss</name>
    <name type="synonym">Polymorpha crispa</name>
    <dbReference type="NCBI Taxonomy" id="2769"/>
    <lineage>
        <taxon>Eukaryota</taxon>
        <taxon>Rhodophyta</taxon>
        <taxon>Florideophyceae</taxon>
        <taxon>Rhodymeniophycidae</taxon>
        <taxon>Gigartinales</taxon>
        <taxon>Gigartinaceae</taxon>
        <taxon>Chondrus</taxon>
    </lineage>
</organism>
<dbReference type="RefSeq" id="XP_005709900.1">
    <property type="nucleotide sequence ID" value="XM_005709843.1"/>
</dbReference>
<sequence>MRCSNKGQNLKLCAIKFFLKIRLPYAFHRSYFHHCRTRLPRRVVSPPPLLPPHPSPHSPDVLRWTSPELRARGAGKVPRWSKRVPPCAAGRASPALSLSCRLCDGRRARRALHRAGRAEVPRRHRHGRHLARKAAPQQYFGPPQEHRRREGGQAHSDRRRSREGAQGVRSVTQETPLLCRLCYRRRAGGKPRR</sequence>
<protein>
    <submittedName>
        <fullName evidence="2">Uncharacterized protein</fullName>
    </submittedName>
</protein>
<dbReference type="Proteomes" id="UP000012073">
    <property type="component" value="Unassembled WGS sequence"/>
</dbReference>
<dbReference type="KEGG" id="ccp:CHC_T00000357001"/>
<dbReference type="Gramene" id="CDF39606">
    <property type="protein sequence ID" value="CDF39606"/>
    <property type="gene ID" value="CHC_T00000357001"/>
</dbReference>
<evidence type="ECO:0000313" key="2">
    <source>
        <dbReference type="EMBL" id="CDF39606.1"/>
    </source>
</evidence>
<feature type="region of interest" description="Disordered" evidence="1">
    <location>
        <begin position="114"/>
        <end position="171"/>
    </location>
</feature>
<dbReference type="GeneID" id="17317611"/>
<name>R7QQ51_CHOCR</name>
<accession>R7QQ51</accession>
<proteinExistence type="predicted"/>